<dbReference type="AlphaFoldDB" id="A0AAU6WME4"/>
<name>A0AAU6WME4_9FLAO</name>
<dbReference type="Proteomes" id="UP001463665">
    <property type="component" value="Chromosome"/>
</dbReference>
<reference evidence="1 2" key="1">
    <citation type="submission" date="2024-04" db="EMBL/GenBank/DDBJ databases">
        <title>Genome sequencing and assembly of rice foliar adapted Chryseobacterium endophyticum OsEnb-ALM-A6.</title>
        <authorList>
            <person name="Kumar S."/>
            <person name="Javed M."/>
            <person name="Chouhan V."/>
            <person name="Charishma K."/>
            <person name="Patel A."/>
            <person name="Kumar M."/>
            <person name="Sahu K.P."/>
            <person name="Kumar A."/>
        </authorList>
    </citation>
    <scope>NUCLEOTIDE SEQUENCE [LARGE SCALE GENOMIC DNA]</scope>
    <source>
        <strain evidence="1 2">OsEnb-ALM-A6</strain>
    </source>
</reference>
<accession>A0AAU6WME4</accession>
<proteinExistence type="predicted"/>
<dbReference type="RefSeq" id="WP_294317958.1">
    <property type="nucleotide sequence ID" value="NZ_CP154834.1"/>
</dbReference>
<dbReference type="EMBL" id="CP154834">
    <property type="protein sequence ID" value="XAO73012.1"/>
    <property type="molecule type" value="Genomic_DNA"/>
</dbReference>
<evidence type="ECO:0000313" key="2">
    <source>
        <dbReference type="Proteomes" id="UP001463665"/>
    </source>
</evidence>
<keyword evidence="2" id="KW-1185">Reference proteome</keyword>
<evidence type="ECO:0000313" key="1">
    <source>
        <dbReference type="EMBL" id="XAO73012.1"/>
    </source>
</evidence>
<protein>
    <submittedName>
        <fullName evidence="1">Uncharacterized protein</fullName>
    </submittedName>
</protein>
<gene>
    <name evidence="1" type="ORF">AAFP95_14440</name>
</gene>
<sequence length="207" mass="24847">MKEFTIVRGLFDTRKRALIIDDERIRFENKDLKNDLFTVIDKKDITGIRYGIHFINGYHFTIGREYLIFIRLSSGNELRISFKLFYGRKLKEKHQLYVEIVDALWDCFFNDILDQYDRKLENSEVLTIAGIEIAGDRIKFNGSEILFKELELKRYYHYFMVFSKKNPHLNKMLYYLKDQDAVILLNILNNIIKNERLRAKEISDRTV</sequence>
<organism evidence="1 2">
    <name type="scientific">Chryseobacterium endophyticum</name>
    <dbReference type="NCBI Taxonomy" id="1854762"/>
    <lineage>
        <taxon>Bacteria</taxon>
        <taxon>Pseudomonadati</taxon>
        <taxon>Bacteroidota</taxon>
        <taxon>Flavobacteriia</taxon>
        <taxon>Flavobacteriales</taxon>
        <taxon>Weeksellaceae</taxon>
        <taxon>Chryseobacterium group</taxon>
        <taxon>Chryseobacterium</taxon>
    </lineage>
</organism>